<dbReference type="Proteomes" id="UP000675409">
    <property type="component" value="Unassembled WGS sequence"/>
</dbReference>
<feature type="compositionally biased region" description="Basic residues" evidence="2">
    <location>
        <begin position="31"/>
        <end position="40"/>
    </location>
</feature>
<sequence>MARRAVVRLLLPDLALRVRGVLGARRRRLARRLQHRHRHRGDGGPDRGRGLDARHGGGRAPAGPGGRRAARWIARPRRAGVVEGGNVRDQEHRPVTLDGSAEPADVVAVADGAPVHVPDDAVAAVHRTHVMSRRLSTRVPTYGRTTGVGANKSVAVADDDQGLRILRSHATEAGPRLPARAVRAMLAVRLNQLCAAGSGIDPAVLRPLERMLNDDALPTVRTYVSVGTGDLGALAGTALTLMGERPATRPFAPMSPWGTDSALPFISSSALTIGRTCLAAETLGRLDRAAAVVYALTFRGLDGNPSVLSPAAVRAAASPGTDAVAERARLLLQPEGPGGPAAWQPARIQDAFGLRTFAVSQGAVTHALDTLTRQAARLMASAQENPLFDVAGEAVVHHGGFQQVALGLALDACNLAVAQTGPLVMSRIGMLDEPGLTGMRAFLASGPEGASGLMAAEAVAGATLAELRAAAQPASLGSVTISRGAEEDASFASQAITQTERAAAAYRTLLACELLGAVRLLRRRDLGLPAGLLRDAFDLTRTLPRDDTDRDLSADIDIAEGLLDDLGQVLT</sequence>
<gene>
    <name evidence="3" type="ORF">HGK34_17150</name>
</gene>
<dbReference type="SUPFAM" id="SSF48557">
    <property type="entry name" value="L-aspartase-like"/>
    <property type="match status" value="1"/>
</dbReference>
<keyword evidence="1 3" id="KW-0456">Lyase</keyword>
<evidence type="ECO:0000313" key="3">
    <source>
        <dbReference type="EMBL" id="MBL0887988.1"/>
    </source>
</evidence>
<dbReference type="GO" id="GO:0016829">
    <property type="term" value="F:lyase activity"/>
    <property type="evidence" value="ECO:0007669"/>
    <property type="project" value="UniProtKB-KW"/>
</dbReference>
<dbReference type="Gene3D" id="1.10.275.10">
    <property type="entry name" value="Fumarase/aspartase (N-terminal domain)"/>
    <property type="match status" value="1"/>
</dbReference>
<evidence type="ECO:0000313" key="4">
    <source>
        <dbReference type="Proteomes" id="UP000675409"/>
    </source>
</evidence>
<dbReference type="PANTHER" id="PTHR10362">
    <property type="entry name" value="HISTIDINE AMMONIA-LYASE"/>
    <property type="match status" value="1"/>
</dbReference>
<dbReference type="EMBL" id="JABBYC010000040">
    <property type="protein sequence ID" value="MBL0887988.1"/>
    <property type="molecule type" value="Genomic_DNA"/>
</dbReference>
<dbReference type="InterPro" id="IPR024083">
    <property type="entry name" value="Fumarase/histidase_N"/>
</dbReference>
<dbReference type="Pfam" id="PF00221">
    <property type="entry name" value="Lyase_aromatic"/>
    <property type="match status" value="1"/>
</dbReference>
<organism evidence="3 4">
    <name type="scientific">Myceligenerans indicum</name>
    <dbReference type="NCBI Taxonomy" id="2593663"/>
    <lineage>
        <taxon>Bacteria</taxon>
        <taxon>Bacillati</taxon>
        <taxon>Actinomycetota</taxon>
        <taxon>Actinomycetes</taxon>
        <taxon>Micrococcales</taxon>
        <taxon>Promicromonosporaceae</taxon>
        <taxon>Myceligenerans</taxon>
    </lineage>
</organism>
<dbReference type="Gene3D" id="1.20.200.10">
    <property type="entry name" value="Fumarase/aspartase (Central domain)"/>
    <property type="match status" value="1"/>
</dbReference>
<keyword evidence="4" id="KW-1185">Reference proteome</keyword>
<name>A0ABS1LQE1_9MICO</name>
<comment type="caution">
    <text evidence="3">The sequence shown here is derived from an EMBL/GenBank/DDBJ whole genome shotgun (WGS) entry which is preliminary data.</text>
</comment>
<proteinExistence type="predicted"/>
<protein>
    <submittedName>
        <fullName evidence="3">Aromatic amino acid lyase</fullName>
    </submittedName>
</protein>
<reference evidence="3 4" key="1">
    <citation type="journal article" date="2021" name="Arch. Microbiol.">
        <title>Myceligenerans indicum sp. nov., an actinobacterium isolated from mangrove sediment of Sundarbans, India.</title>
        <authorList>
            <person name="Asha K."/>
            <person name="Bhadury P."/>
        </authorList>
    </citation>
    <scope>NUCLEOTIDE SEQUENCE [LARGE SCALE GENOMIC DNA]</scope>
    <source>
        <strain evidence="3 4">I2</strain>
    </source>
</reference>
<feature type="region of interest" description="Disordered" evidence="2">
    <location>
        <begin position="31"/>
        <end position="68"/>
    </location>
</feature>
<accession>A0ABS1LQE1</accession>
<feature type="compositionally biased region" description="Basic and acidic residues" evidence="2">
    <location>
        <begin position="41"/>
        <end position="55"/>
    </location>
</feature>
<evidence type="ECO:0000256" key="1">
    <source>
        <dbReference type="ARBA" id="ARBA00023239"/>
    </source>
</evidence>
<dbReference type="InterPro" id="IPR008948">
    <property type="entry name" value="L-Aspartase-like"/>
</dbReference>
<evidence type="ECO:0000256" key="2">
    <source>
        <dbReference type="SAM" id="MobiDB-lite"/>
    </source>
</evidence>
<dbReference type="InterPro" id="IPR001106">
    <property type="entry name" value="Aromatic_Lyase"/>
</dbReference>